<gene>
    <name evidence="1" type="ORF">AUK40_00730</name>
</gene>
<sequence length="83" mass="9426">METVEMLSGFRGQRFIKDGDLPLCMRKVHYTSHKGLIHTPLTEEMDRPICVIKTCIAPQALRFVTMDTHIRGLSIPNAKVSIM</sequence>
<dbReference type="EMBL" id="MNZT01000012">
    <property type="protein sequence ID" value="OIP99468.1"/>
    <property type="molecule type" value="Genomic_DNA"/>
</dbReference>
<reference evidence="1 2" key="1">
    <citation type="journal article" date="2016" name="Environ. Microbiol.">
        <title>Genomic resolution of a cold subsurface aquifer community provides metabolic insights for novel microbes adapted to high CO concentrations.</title>
        <authorList>
            <person name="Probst A.J."/>
            <person name="Castelle C.J."/>
            <person name="Singh A."/>
            <person name="Brown C.T."/>
            <person name="Anantharaman K."/>
            <person name="Sharon I."/>
            <person name="Hug L.A."/>
            <person name="Burstein D."/>
            <person name="Emerson J.B."/>
            <person name="Thomas B.C."/>
            <person name="Banfield J.F."/>
        </authorList>
    </citation>
    <scope>NUCLEOTIDE SEQUENCE [LARGE SCALE GENOMIC DNA]</scope>
    <source>
        <strain evidence="1">CG2_30_54_11</strain>
    </source>
</reference>
<evidence type="ECO:0000313" key="2">
    <source>
        <dbReference type="Proteomes" id="UP000183245"/>
    </source>
</evidence>
<protein>
    <submittedName>
        <fullName evidence="1">Uncharacterized protein</fullName>
    </submittedName>
</protein>
<dbReference type="AlphaFoldDB" id="A0A1J5IQV4"/>
<organism evidence="1 2">
    <name type="scientific">Candidatus Wirthbacteria bacterium CG2_30_54_11</name>
    <dbReference type="NCBI Taxonomy" id="1817892"/>
    <lineage>
        <taxon>Bacteria</taxon>
        <taxon>Candidatus Wirthbacteria</taxon>
    </lineage>
</organism>
<comment type="caution">
    <text evidence="1">The sequence shown here is derived from an EMBL/GenBank/DDBJ whole genome shotgun (WGS) entry which is preliminary data.</text>
</comment>
<dbReference type="Proteomes" id="UP000183245">
    <property type="component" value="Unassembled WGS sequence"/>
</dbReference>
<accession>A0A1J5IQV4</accession>
<name>A0A1J5IQV4_9BACT</name>
<evidence type="ECO:0000313" key="1">
    <source>
        <dbReference type="EMBL" id="OIP99468.1"/>
    </source>
</evidence>
<proteinExistence type="predicted"/>